<reference evidence="5 6" key="1">
    <citation type="journal article" date="2018" name="Nat. Ecol. Evol.">
        <title>Shark genomes provide insights into elasmobranch evolution and the origin of vertebrates.</title>
        <authorList>
            <person name="Hara Y"/>
            <person name="Yamaguchi K"/>
            <person name="Onimaru K"/>
            <person name="Kadota M"/>
            <person name="Koyanagi M"/>
            <person name="Keeley SD"/>
            <person name="Tatsumi K"/>
            <person name="Tanaka K"/>
            <person name="Motone F"/>
            <person name="Kageyama Y"/>
            <person name="Nozu R"/>
            <person name="Adachi N"/>
            <person name="Nishimura O"/>
            <person name="Nakagawa R"/>
            <person name="Tanegashima C"/>
            <person name="Kiyatake I"/>
            <person name="Matsumoto R"/>
            <person name="Murakumo K"/>
            <person name="Nishida K"/>
            <person name="Terakita A"/>
            <person name="Kuratani S"/>
            <person name="Sato K"/>
            <person name="Hyodo S Kuraku.S."/>
        </authorList>
    </citation>
    <scope>NUCLEOTIDE SEQUENCE [LARGE SCALE GENOMIC DNA]</scope>
</reference>
<feature type="region of interest" description="Disordered" evidence="2">
    <location>
        <begin position="517"/>
        <end position="540"/>
    </location>
</feature>
<dbReference type="Proteomes" id="UP000287033">
    <property type="component" value="Unassembled WGS sequence"/>
</dbReference>
<proteinExistence type="predicted"/>
<dbReference type="OrthoDB" id="125906at2759"/>
<feature type="region of interest" description="Disordered" evidence="2">
    <location>
        <begin position="303"/>
        <end position="323"/>
    </location>
</feature>
<feature type="coiled-coil region" evidence="1">
    <location>
        <begin position="568"/>
        <end position="613"/>
    </location>
</feature>
<feature type="domain" description="CCDC81 HU" evidence="4">
    <location>
        <begin position="102"/>
        <end position="176"/>
    </location>
</feature>
<organism evidence="5 6">
    <name type="scientific">Chiloscyllium punctatum</name>
    <name type="common">Brownbanded bambooshark</name>
    <name type="synonym">Hemiscyllium punctatum</name>
    <dbReference type="NCBI Taxonomy" id="137246"/>
    <lineage>
        <taxon>Eukaryota</taxon>
        <taxon>Metazoa</taxon>
        <taxon>Chordata</taxon>
        <taxon>Craniata</taxon>
        <taxon>Vertebrata</taxon>
        <taxon>Chondrichthyes</taxon>
        <taxon>Elasmobranchii</taxon>
        <taxon>Galeomorphii</taxon>
        <taxon>Galeoidea</taxon>
        <taxon>Orectolobiformes</taxon>
        <taxon>Hemiscylliidae</taxon>
        <taxon>Chiloscyllium</taxon>
    </lineage>
</organism>
<comment type="caution">
    <text evidence="5">The sequence shown here is derived from an EMBL/GenBank/DDBJ whole genome shotgun (WGS) entry which is preliminary data.</text>
</comment>
<sequence>MLDTVQYAIEEIGRNYFLTLSNLTDDDIVNIWANVSAFVDRHMSLQKGVHILGLGTFTFSQQKLDVGHKLILLQRPVFVMSEKLVQIHGLSYTKQHVSGDIPIVELNFTFLALESSYDRDTVEGCVKETLQIMYRYIASNRNVHFTFKDIGVLTIRNNKIKMKFYREFLNAMDGSGSLVKALSNRPGTADSIKSIRDVCTSRPATTNSVLFPRISPGDLNERKSMLLSIKEENRENHEALSKPEQNELNRESEQVEKLKEREESREATEMPHVKQSYVKQSLTPAKTSAVCLTEDFQKITEHKDLSERLSSPNRSPSCQPGIQQTNRQSLKLKAPPATACADHCRAGQELCYLCMQRALKNFPIDVSENRRKREEENEQILQQYQQIKDQEALFQEQCEMLANREINQRISAFNIGVAEAKKRKKNSKCKDSYKGYIFQNRLLTPPVFLKQQQYARCLTEQIQDKKQREEKKRQDEEFMDRLEQVQLAEDLAVQRQYYQKERHEQIEAYKKALDVQRKEKPHQLPASVPDSSEPIFGNSEPAGKIEEQKQIAYNLYKDQMQAAADRKRNAILNQLYEQKTELDMLERNRKGLVNEHKKRYEDLQRMRKALEKAWTDNVTMKRLKNYEENRYSKARGLFLLDQCNKYRRCFQCQRRLSNIGQSNVWNSTFITTGTN</sequence>
<evidence type="ECO:0000256" key="1">
    <source>
        <dbReference type="SAM" id="Coils"/>
    </source>
</evidence>
<dbReference type="PANTHER" id="PTHR14362:SF2">
    <property type="entry name" value="COILED-COIL DOMAIN-CONTAINING PROTEIN 81"/>
    <property type="match status" value="1"/>
</dbReference>
<feature type="region of interest" description="Disordered" evidence="2">
    <location>
        <begin position="232"/>
        <end position="279"/>
    </location>
</feature>
<dbReference type="EMBL" id="BEZZ01000010">
    <property type="protein sequence ID" value="GCC22383.1"/>
    <property type="molecule type" value="Genomic_DNA"/>
</dbReference>
<keyword evidence="6" id="KW-1185">Reference proteome</keyword>
<evidence type="ECO:0000313" key="5">
    <source>
        <dbReference type="EMBL" id="GCC22383.1"/>
    </source>
</evidence>
<evidence type="ECO:0000313" key="6">
    <source>
        <dbReference type="Proteomes" id="UP000287033"/>
    </source>
</evidence>
<protein>
    <recommendedName>
        <fullName evidence="7">CCDC81 HU domain-containing protein</fullName>
    </recommendedName>
</protein>
<keyword evidence="1" id="KW-0175">Coiled coil</keyword>
<dbReference type="GO" id="GO:0005815">
    <property type="term" value="C:microtubule organizing center"/>
    <property type="evidence" value="ECO:0007669"/>
    <property type="project" value="TreeGrafter"/>
</dbReference>
<dbReference type="AlphaFoldDB" id="A0A401RW70"/>
<dbReference type="InterPro" id="IPR026295">
    <property type="entry name" value="CCD81"/>
</dbReference>
<evidence type="ECO:0000256" key="2">
    <source>
        <dbReference type="SAM" id="MobiDB-lite"/>
    </source>
</evidence>
<dbReference type="InterPro" id="IPR028034">
    <property type="entry name" value="HU-CCDC81"/>
</dbReference>
<dbReference type="Pfam" id="PF14908">
    <property type="entry name" value="HU-CCDC81_euk_1"/>
    <property type="match status" value="1"/>
</dbReference>
<evidence type="ECO:0008006" key="7">
    <source>
        <dbReference type="Google" id="ProtNLM"/>
    </source>
</evidence>
<feature type="domain" description="CCDC81 HU" evidence="3">
    <location>
        <begin position="9"/>
        <end position="91"/>
    </location>
</feature>
<feature type="compositionally biased region" description="Basic and acidic residues" evidence="2">
    <location>
        <begin position="232"/>
        <end position="272"/>
    </location>
</feature>
<evidence type="ECO:0000259" key="3">
    <source>
        <dbReference type="Pfam" id="PF14908"/>
    </source>
</evidence>
<evidence type="ECO:0000259" key="4">
    <source>
        <dbReference type="Pfam" id="PF18289"/>
    </source>
</evidence>
<gene>
    <name evidence="5" type="ORF">chiPu_0000770</name>
</gene>
<dbReference type="OMA" id="QCEKYPR"/>
<dbReference type="PANTHER" id="PTHR14362">
    <property type="entry name" value="COILED-COIL DOMAIN-CONTAINING PROTEIN 81"/>
    <property type="match status" value="1"/>
</dbReference>
<name>A0A401RW70_CHIPU</name>
<dbReference type="InterPro" id="IPR040673">
    <property type="entry name" value="CCDC81_HU_dom_2"/>
</dbReference>
<dbReference type="STRING" id="137246.A0A401RW70"/>
<accession>A0A401RW70</accession>
<dbReference type="Pfam" id="PF18289">
    <property type="entry name" value="HU-CCDC81_euk_2"/>
    <property type="match status" value="1"/>
</dbReference>
<feature type="compositionally biased region" description="Polar residues" evidence="2">
    <location>
        <begin position="308"/>
        <end position="323"/>
    </location>
</feature>